<dbReference type="PROSITE" id="PS00086">
    <property type="entry name" value="CYTOCHROME_P450"/>
    <property type="match status" value="1"/>
</dbReference>
<proteinExistence type="inferred from homology"/>
<dbReference type="CDD" id="cd11065">
    <property type="entry name" value="CYP64-like"/>
    <property type="match status" value="1"/>
</dbReference>
<keyword evidence="6 10" id="KW-0560">Oxidoreductase</keyword>
<comment type="cofactor">
    <cofactor evidence="1 9">
        <name>heme</name>
        <dbReference type="ChEBI" id="CHEBI:30413"/>
    </cofactor>
</comment>
<evidence type="ECO:0000256" key="3">
    <source>
        <dbReference type="ARBA" id="ARBA00010617"/>
    </source>
</evidence>
<evidence type="ECO:0000256" key="4">
    <source>
        <dbReference type="ARBA" id="ARBA00022617"/>
    </source>
</evidence>
<evidence type="ECO:0000256" key="8">
    <source>
        <dbReference type="ARBA" id="ARBA00023033"/>
    </source>
</evidence>
<dbReference type="KEGG" id="hir:HETIRDRAFT_156699"/>
<evidence type="ECO:0000256" key="5">
    <source>
        <dbReference type="ARBA" id="ARBA00022723"/>
    </source>
</evidence>
<organism evidence="11 12">
    <name type="scientific">Heterobasidion irregulare (strain TC 32-1)</name>
    <dbReference type="NCBI Taxonomy" id="747525"/>
    <lineage>
        <taxon>Eukaryota</taxon>
        <taxon>Fungi</taxon>
        <taxon>Dikarya</taxon>
        <taxon>Basidiomycota</taxon>
        <taxon>Agaricomycotina</taxon>
        <taxon>Agaricomycetes</taxon>
        <taxon>Russulales</taxon>
        <taxon>Bondarzewiaceae</taxon>
        <taxon>Heterobasidion</taxon>
        <taxon>Heterobasidion annosum species complex</taxon>
    </lineage>
</organism>
<dbReference type="PANTHER" id="PTHR46300:SF7">
    <property type="entry name" value="P450, PUTATIVE (EUROFUNG)-RELATED"/>
    <property type="match status" value="1"/>
</dbReference>
<dbReference type="GeneID" id="20667659"/>
<dbReference type="OrthoDB" id="1055148at2759"/>
<dbReference type="RefSeq" id="XP_009551315.1">
    <property type="nucleotide sequence ID" value="XM_009553020.1"/>
</dbReference>
<name>W4JU54_HETIT</name>
<keyword evidence="7 9" id="KW-0408">Iron</keyword>
<protein>
    <submittedName>
        <fullName evidence="11">Cytochrome P450 monooxygenase 39</fullName>
    </submittedName>
</protein>
<dbReference type="EMBL" id="KI925464">
    <property type="protein sequence ID" value="ETW76401.1"/>
    <property type="molecule type" value="Genomic_DNA"/>
</dbReference>
<dbReference type="HOGENOM" id="CLU_001570_2_3_1"/>
<dbReference type="GO" id="GO:0004497">
    <property type="term" value="F:monooxygenase activity"/>
    <property type="evidence" value="ECO:0007669"/>
    <property type="project" value="UniProtKB-KW"/>
</dbReference>
<dbReference type="InterPro" id="IPR036396">
    <property type="entry name" value="Cyt_P450_sf"/>
</dbReference>
<evidence type="ECO:0000256" key="9">
    <source>
        <dbReference type="PIRSR" id="PIRSR602401-1"/>
    </source>
</evidence>
<gene>
    <name evidence="11" type="primary">cyp39</name>
    <name evidence="11" type="ORF">HETIRDRAFT_156699</name>
</gene>
<evidence type="ECO:0000256" key="2">
    <source>
        <dbReference type="ARBA" id="ARBA00005179"/>
    </source>
</evidence>
<reference evidence="11 12" key="1">
    <citation type="journal article" date="2012" name="New Phytol.">
        <title>Insight into trade-off between wood decay and parasitism from the genome of a fungal forest pathogen.</title>
        <authorList>
            <person name="Olson A."/>
            <person name="Aerts A."/>
            <person name="Asiegbu F."/>
            <person name="Belbahri L."/>
            <person name="Bouzid O."/>
            <person name="Broberg A."/>
            <person name="Canback B."/>
            <person name="Coutinho P.M."/>
            <person name="Cullen D."/>
            <person name="Dalman K."/>
            <person name="Deflorio G."/>
            <person name="van Diepen L.T."/>
            <person name="Dunand C."/>
            <person name="Duplessis S."/>
            <person name="Durling M."/>
            <person name="Gonthier P."/>
            <person name="Grimwood J."/>
            <person name="Fossdal C.G."/>
            <person name="Hansson D."/>
            <person name="Henrissat B."/>
            <person name="Hietala A."/>
            <person name="Himmelstrand K."/>
            <person name="Hoffmeister D."/>
            <person name="Hogberg N."/>
            <person name="James T.Y."/>
            <person name="Karlsson M."/>
            <person name="Kohler A."/>
            <person name="Kues U."/>
            <person name="Lee Y.H."/>
            <person name="Lin Y.C."/>
            <person name="Lind M."/>
            <person name="Lindquist E."/>
            <person name="Lombard V."/>
            <person name="Lucas S."/>
            <person name="Lunden K."/>
            <person name="Morin E."/>
            <person name="Murat C."/>
            <person name="Park J."/>
            <person name="Raffaello T."/>
            <person name="Rouze P."/>
            <person name="Salamov A."/>
            <person name="Schmutz J."/>
            <person name="Solheim H."/>
            <person name="Stahlberg J."/>
            <person name="Velez H."/>
            <person name="de Vries R.P."/>
            <person name="Wiebenga A."/>
            <person name="Woodward S."/>
            <person name="Yakovlev I."/>
            <person name="Garbelotto M."/>
            <person name="Martin F."/>
            <person name="Grigoriev I.V."/>
            <person name="Stenlid J."/>
        </authorList>
    </citation>
    <scope>NUCLEOTIDE SEQUENCE [LARGE SCALE GENOMIC DNA]</scope>
    <source>
        <strain evidence="11 12">TC 32-1</strain>
    </source>
</reference>
<dbReference type="PRINTS" id="PR00463">
    <property type="entry name" value="EP450I"/>
</dbReference>
<sequence length="533" mass="59970">MWIPSDESDKLANSGILLFAARIRRMFSITPSALLGCKEVAIMRTHGLPIRLPLPPGPRGLPIFGNFLDVPRRAAWETYADWARRYGDIMSVRIVGQTFVIINSVEIARELLEQRSSVYSDRPVIPSHELMQYDLILSNSGFGQWWKSCRRIIDRSFRQRTAITYRSIQTRKSEQFLRKLAHKPNDVVNHITHLSASAVMSIIYGLQIADYNDHYVALAEDTNKRGSIAAIPGGMLINAFPILNSLPAWFPGMSFKNDVLTAIQQIQEAANAPFDFVKYEMQKGTAEPSFVLQSLDPSAESDNNEIDEKVIKFSALSLYLGEQRSGTVSILSTFFMVLVLYPSVQERAQAEVDAIVGRKRLPEFDDRPHMPYIDAICRELLRWRMVTPMAVPHATTEDDTYGGYFIPKGSQVIVNSWSILHNPAVYPDPDVFRPERFLAPDGSVVEDPNLISAFGFGRRICPGRFFADATIWKVVSAVISTFTVKKATDTDGNEVPVKVEFTDDRLLCHPLPFQCSISPRDKQAEALIAQIEP</sequence>
<dbReference type="eggNOG" id="KOG0156">
    <property type="taxonomic scope" value="Eukaryota"/>
</dbReference>
<dbReference type="GO" id="GO:0005506">
    <property type="term" value="F:iron ion binding"/>
    <property type="evidence" value="ECO:0007669"/>
    <property type="project" value="InterPro"/>
</dbReference>
<dbReference type="GO" id="GO:0020037">
    <property type="term" value="F:heme binding"/>
    <property type="evidence" value="ECO:0007669"/>
    <property type="project" value="InterPro"/>
</dbReference>
<dbReference type="Proteomes" id="UP000030671">
    <property type="component" value="Unassembled WGS sequence"/>
</dbReference>
<dbReference type="Gene3D" id="1.10.630.10">
    <property type="entry name" value="Cytochrome P450"/>
    <property type="match status" value="1"/>
</dbReference>
<dbReference type="InterPro" id="IPR001128">
    <property type="entry name" value="Cyt_P450"/>
</dbReference>
<keyword evidence="12" id="KW-1185">Reference proteome</keyword>
<accession>W4JU54</accession>
<dbReference type="STRING" id="747525.W4JU54"/>
<dbReference type="GO" id="GO:0016705">
    <property type="term" value="F:oxidoreductase activity, acting on paired donors, with incorporation or reduction of molecular oxygen"/>
    <property type="evidence" value="ECO:0007669"/>
    <property type="project" value="InterPro"/>
</dbReference>
<evidence type="ECO:0000313" key="11">
    <source>
        <dbReference type="EMBL" id="ETW76401.1"/>
    </source>
</evidence>
<feature type="binding site" description="axial binding residue" evidence="9">
    <location>
        <position position="461"/>
    </location>
    <ligand>
        <name>heme</name>
        <dbReference type="ChEBI" id="CHEBI:30413"/>
    </ligand>
    <ligandPart>
        <name>Fe</name>
        <dbReference type="ChEBI" id="CHEBI:18248"/>
    </ligandPart>
</feature>
<dbReference type="AlphaFoldDB" id="W4JU54"/>
<evidence type="ECO:0000313" key="12">
    <source>
        <dbReference type="Proteomes" id="UP000030671"/>
    </source>
</evidence>
<evidence type="ECO:0000256" key="10">
    <source>
        <dbReference type="RuleBase" id="RU000461"/>
    </source>
</evidence>
<dbReference type="InterPro" id="IPR050364">
    <property type="entry name" value="Cytochrome_P450_fung"/>
</dbReference>
<keyword evidence="8 10" id="KW-0503">Monooxygenase</keyword>
<dbReference type="InParanoid" id="W4JU54"/>
<evidence type="ECO:0000256" key="7">
    <source>
        <dbReference type="ARBA" id="ARBA00023004"/>
    </source>
</evidence>
<evidence type="ECO:0000256" key="6">
    <source>
        <dbReference type="ARBA" id="ARBA00023002"/>
    </source>
</evidence>
<evidence type="ECO:0000256" key="1">
    <source>
        <dbReference type="ARBA" id="ARBA00001971"/>
    </source>
</evidence>
<keyword evidence="4 9" id="KW-0349">Heme</keyword>
<dbReference type="Pfam" id="PF00067">
    <property type="entry name" value="p450"/>
    <property type="match status" value="1"/>
</dbReference>
<dbReference type="SUPFAM" id="SSF48264">
    <property type="entry name" value="Cytochrome P450"/>
    <property type="match status" value="1"/>
</dbReference>
<dbReference type="PANTHER" id="PTHR46300">
    <property type="entry name" value="P450, PUTATIVE (EUROFUNG)-RELATED-RELATED"/>
    <property type="match status" value="1"/>
</dbReference>
<comment type="pathway">
    <text evidence="2">Secondary metabolite biosynthesis.</text>
</comment>
<dbReference type="InterPro" id="IPR002401">
    <property type="entry name" value="Cyt_P450_E_grp-I"/>
</dbReference>
<comment type="similarity">
    <text evidence="3 10">Belongs to the cytochrome P450 family.</text>
</comment>
<keyword evidence="5 9" id="KW-0479">Metal-binding</keyword>
<dbReference type="InterPro" id="IPR017972">
    <property type="entry name" value="Cyt_P450_CS"/>
</dbReference>